<feature type="transmembrane region" description="Helical" evidence="1">
    <location>
        <begin position="50"/>
        <end position="70"/>
    </location>
</feature>
<feature type="transmembrane region" description="Helical" evidence="1">
    <location>
        <begin position="20"/>
        <end position="44"/>
    </location>
</feature>
<evidence type="ECO:0000313" key="3">
    <source>
        <dbReference type="EMBL" id="QAV17937.1"/>
    </source>
</evidence>
<reference evidence="2 5" key="2">
    <citation type="submission" date="2022-05" db="EMBL/GenBank/DDBJ databases">
        <title>Genome Sequencing of Bee-Associated Microbes.</title>
        <authorList>
            <person name="Dunlap C."/>
        </authorList>
    </citation>
    <scope>NUCLEOTIDE SEQUENCE [LARGE SCALE GENOMIC DNA]</scope>
    <source>
        <strain evidence="2 5">NRRL B-23120</strain>
    </source>
</reference>
<evidence type="ECO:0000313" key="5">
    <source>
        <dbReference type="Proteomes" id="UP001527202"/>
    </source>
</evidence>
<organism evidence="3 4">
    <name type="scientific">Paenibacillus chitinolyticus</name>
    <dbReference type="NCBI Taxonomy" id="79263"/>
    <lineage>
        <taxon>Bacteria</taxon>
        <taxon>Bacillati</taxon>
        <taxon>Bacillota</taxon>
        <taxon>Bacilli</taxon>
        <taxon>Bacillales</taxon>
        <taxon>Paenibacillaceae</taxon>
        <taxon>Paenibacillus</taxon>
    </lineage>
</organism>
<evidence type="ECO:0000313" key="4">
    <source>
        <dbReference type="Proteomes" id="UP000288943"/>
    </source>
</evidence>
<reference evidence="3 4" key="1">
    <citation type="submission" date="2018-01" db="EMBL/GenBank/DDBJ databases">
        <title>The whole genome sequencing and assembly of Paenibacillus chitinolyticus KCCM 41400 strain.</title>
        <authorList>
            <person name="Kim J.-Y."/>
            <person name="Park M.-K."/>
            <person name="Lee Y.-J."/>
            <person name="Yi H."/>
            <person name="Bahn Y.-S."/>
            <person name="Kim J.F."/>
            <person name="Lee D.-W."/>
        </authorList>
    </citation>
    <scope>NUCLEOTIDE SEQUENCE [LARGE SCALE GENOMIC DNA]</scope>
    <source>
        <strain evidence="3 4">KCCM 41400</strain>
    </source>
</reference>
<dbReference type="AlphaFoldDB" id="A0A410WUI7"/>
<keyword evidence="1" id="KW-1133">Transmembrane helix</keyword>
<dbReference type="EMBL" id="CP026520">
    <property type="protein sequence ID" value="QAV17937.1"/>
    <property type="molecule type" value="Genomic_DNA"/>
</dbReference>
<dbReference type="KEGG" id="pchi:PC41400_09770"/>
<dbReference type="OrthoDB" id="2657769at2"/>
<name>A0A410WUI7_9BACL</name>
<keyword evidence="5" id="KW-1185">Reference proteome</keyword>
<gene>
    <name evidence="2" type="ORF">M5X16_04685</name>
    <name evidence="3" type="ORF">PC41400_09770</name>
</gene>
<proteinExistence type="predicted"/>
<evidence type="ECO:0000256" key="1">
    <source>
        <dbReference type="SAM" id="Phobius"/>
    </source>
</evidence>
<accession>A0A410WUI7</accession>
<dbReference type="Proteomes" id="UP001527202">
    <property type="component" value="Unassembled WGS sequence"/>
</dbReference>
<protein>
    <recommendedName>
        <fullName evidence="6">DUF1232 domain-containing protein</fullName>
    </recommendedName>
</protein>
<evidence type="ECO:0008006" key="6">
    <source>
        <dbReference type="Google" id="ProtNLM"/>
    </source>
</evidence>
<dbReference type="Proteomes" id="UP000288943">
    <property type="component" value="Chromosome"/>
</dbReference>
<dbReference type="RefSeq" id="WP_042230919.1">
    <property type="nucleotide sequence ID" value="NZ_CP026520.1"/>
</dbReference>
<dbReference type="EMBL" id="JAMDMJ010000004">
    <property type="protein sequence ID" value="MCY9595072.1"/>
    <property type="molecule type" value="Genomic_DNA"/>
</dbReference>
<keyword evidence="1" id="KW-0812">Transmembrane</keyword>
<keyword evidence="1" id="KW-0472">Membrane</keyword>
<evidence type="ECO:0000313" key="2">
    <source>
        <dbReference type="EMBL" id="MCY9595072.1"/>
    </source>
</evidence>
<dbReference type="GeneID" id="95375094"/>
<sequence>MKKLLSLRHWSHVFKRAGKLLMSPQVPIGSKLLFVVPALLYWVLPDVLPFMPIDDIAVTMMLASWFTGWMERKYPQA</sequence>